<comment type="subcellular location">
    <subcellularLocation>
        <location evidence="14">Cell inner membrane</location>
        <topology evidence="14">Single-pass membrane protein</topology>
    </subcellularLocation>
    <subcellularLocation>
        <location evidence="2">Cell membrane</location>
    </subcellularLocation>
    <subcellularLocation>
        <location evidence="1">Membrane</location>
        <topology evidence="1">Single-pass membrane protein</topology>
    </subcellularLocation>
</comment>
<dbReference type="EMBL" id="NHMP01000005">
    <property type="protein sequence ID" value="OXE47320.1"/>
    <property type="molecule type" value="Genomic_DNA"/>
</dbReference>
<dbReference type="GO" id="GO:0071972">
    <property type="term" value="F:peptidoglycan L,D-transpeptidase activity"/>
    <property type="evidence" value="ECO:0007669"/>
    <property type="project" value="TreeGrafter"/>
</dbReference>
<keyword evidence="9 14" id="KW-0133">Cell shape</keyword>
<comment type="pathway">
    <text evidence="14">Cell wall biogenesis; peptidoglycan biosynthesis.</text>
</comment>
<organism evidence="18 19">
    <name type="scientific">Turicimonas muris</name>
    <dbReference type="NCBI Taxonomy" id="1796652"/>
    <lineage>
        <taxon>Bacteria</taxon>
        <taxon>Pseudomonadati</taxon>
        <taxon>Pseudomonadota</taxon>
        <taxon>Betaproteobacteria</taxon>
        <taxon>Burkholderiales</taxon>
        <taxon>Sutterellaceae</taxon>
        <taxon>Turicimonas</taxon>
    </lineage>
</organism>
<dbReference type="GO" id="GO:0005886">
    <property type="term" value="C:plasma membrane"/>
    <property type="evidence" value="ECO:0007669"/>
    <property type="project" value="UniProtKB-SubCell"/>
</dbReference>
<evidence type="ECO:0000256" key="3">
    <source>
        <dbReference type="ARBA" id="ARBA00022475"/>
    </source>
</evidence>
<dbReference type="NCBIfam" id="TIGR03423">
    <property type="entry name" value="pbp2_mrdA"/>
    <property type="match status" value="1"/>
</dbReference>
<evidence type="ECO:0000259" key="17">
    <source>
        <dbReference type="Pfam" id="PF03717"/>
    </source>
</evidence>
<dbReference type="GO" id="GO:0009252">
    <property type="term" value="P:peptidoglycan biosynthetic process"/>
    <property type="evidence" value="ECO:0007669"/>
    <property type="project" value="UniProtKB-UniRule"/>
</dbReference>
<dbReference type="GO" id="GO:0071555">
    <property type="term" value="P:cell wall organization"/>
    <property type="evidence" value="ECO:0007669"/>
    <property type="project" value="UniProtKB-KW"/>
</dbReference>
<comment type="function">
    <text evidence="14">Catalyzes cross-linking of the peptidoglycan cell wall.</text>
</comment>
<evidence type="ECO:0000256" key="4">
    <source>
        <dbReference type="ARBA" id="ARBA00022519"/>
    </source>
</evidence>
<dbReference type="SUPFAM" id="SSF56519">
    <property type="entry name" value="Penicillin binding protein dimerisation domain"/>
    <property type="match status" value="1"/>
</dbReference>
<dbReference type="GO" id="GO:0009002">
    <property type="term" value="F:serine-type D-Ala-D-Ala carboxypeptidase activity"/>
    <property type="evidence" value="ECO:0007669"/>
    <property type="project" value="UniProtKB-UniRule"/>
</dbReference>
<keyword evidence="4 14" id="KW-0997">Cell inner membrane</keyword>
<feature type="transmembrane region" description="Helical" evidence="14">
    <location>
        <begin position="21"/>
        <end position="40"/>
    </location>
</feature>
<dbReference type="Gene3D" id="3.30.1390.30">
    <property type="entry name" value="Penicillin-binding protein 2a, domain 3"/>
    <property type="match status" value="1"/>
</dbReference>
<evidence type="ECO:0000256" key="2">
    <source>
        <dbReference type="ARBA" id="ARBA00004236"/>
    </source>
</evidence>
<comment type="catalytic activity">
    <reaction evidence="14">
        <text>Preferential cleavage: (Ac)2-L-Lys-D-Ala-|-D-Ala. Also transpeptidation of peptidyl-alanyl moieties that are N-acyl substituents of D-alanine.</text>
        <dbReference type="EC" id="3.4.16.4"/>
    </reaction>
</comment>
<dbReference type="InterPro" id="IPR036138">
    <property type="entry name" value="PBP_dimer_sf"/>
</dbReference>
<evidence type="ECO:0000256" key="12">
    <source>
        <dbReference type="ARBA" id="ARBA00023136"/>
    </source>
</evidence>
<dbReference type="UniPathway" id="UPA00219"/>
<protein>
    <recommendedName>
        <fullName evidence="14">Peptidoglycan D,D-transpeptidase MrdA</fullName>
        <ecNumber evidence="14">3.4.16.4</ecNumber>
    </recommendedName>
    <alternativeName>
        <fullName evidence="14">Penicillin-binding protein 2</fullName>
        <shortName evidence="14">PBP-2</shortName>
    </alternativeName>
</protein>
<dbReference type="Proteomes" id="UP000214610">
    <property type="component" value="Unassembled WGS sequence"/>
</dbReference>
<keyword evidence="7 14" id="KW-0812">Transmembrane</keyword>
<dbReference type="GO" id="GO:0008360">
    <property type="term" value="P:regulation of cell shape"/>
    <property type="evidence" value="ECO:0007669"/>
    <property type="project" value="UniProtKB-KW"/>
</dbReference>
<keyword evidence="6 14" id="KW-0645">Protease</keyword>
<dbReference type="Gene3D" id="3.40.710.10">
    <property type="entry name" value="DD-peptidase/beta-lactamase superfamily"/>
    <property type="match status" value="1"/>
</dbReference>
<feature type="active site" description="Acyl-ester intermediate" evidence="14">
    <location>
        <position position="329"/>
    </location>
</feature>
<reference evidence="19" key="1">
    <citation type="submission" date="2017-05" db="EMBL/GenBank/DDBJ databases">
        <title>Improved OligoMM genomes.</title>
        <authorList>
            <person name="Garzetti D."/>
        </authorList>
    </citation>
    <scope>NUCLEOTIDE SEQUENCE [LARGE SCALE GENOMIC DNA]</scope>
    <source>
        <strain evidence="19">YL45</strain>
    </source>
</reference>
<feature type="compositionally biased region" description="Basic and acidic residues" evidence="15">
    <location>
        <begin position="617"/>
        <end position="638"/>
    </location>
</feature>
<dbReference type="AlphaFoldDB" id="A0A227KHN4"/>
<comment type="similarity">
    <text evidence="14">Belongs to the transpeptidase family. MrdA subfamily.</text>
</comment>
<evidence type="ECO:0000256" key="13">
    <source>
        <dbReference type="ARBA" id="ARBA00023316"/>
    </source>
</evidence>
<dbReference type="RefSeq" id="WP_084081538.1">
    <property type="nucleotide sequence ID" value="NZ_CAJTBZ010000010.1"/>
</dbReference>
<keyword evidence="5 14" id="KW-0121">Carboxypeptidase</keyword>
<evidence type="ECO:0000256" key="5">
    <source>
        <dbReference type="ARBA" id="ARBA00022645"/>
    </source>
</evidence>
<dbReference type="InterPro" id="IPR001460">
    <property type="entry name" value="PCN-bd_Tpept"/>
</dbReference>
<keyword evidence="3 14" id="KW-1003">Cell membrane</keyword>
<evidence type="ECO:0000256" key="15">
    <source>
        <dbReference type="SAM" id="MobiDB-lite"/>
    </source>
</evidence>
<dbReference type="InterPro" id="IPR050515">
    <property type="entry name" value="Beta-lactam/transpept"/>
</dbReference>
<dbReference type="GO" id="GO:0008658">
    <property type="term" value="F:penicillin binding"/>
    <property type="evidence" value="ECO:0007669"/>
    <property type="project" value="InterPro"/>
</dbReference>
<evidence type="ECO:0000313" key="19">
    <source>
        <dbReference type="Proteomes" id="UP000214610"/>
    </source>
</evidence>
<accession>A0A227KHN4</accession>
<feature type="domain" description="Penicillin-binding protein transpeptidase" evidence="16">
    <location>
        <begin position="270"/>
        <end position="607"/>
    </location>
</feature>
<dbReference type="PANTHER" id="PTHR30627:SF2">
    <property type="entry name" value="PEPTIDOGLYCAN D,D-TRANSPEPTIDASE MRDA"/>
    <property type="match status" value="1"/>
</dbReference>
<dbReference type="HAMAP" id="MF_02081">
    <property type="entry name" value="MrdA_transpept"/>
    <property type="match status" value="1"/>
</dbReference>
<dbReference type="InterPro" id="IPR017790">
    <property type="entry name" value="Penicillin-binding_protein_2"/>
</dbReference>
<dbReference type="Pfam" id="PF03717">
    <property type="entry name" value="PBP_dimer"/>
    <property type="match status" value="1"/>
</dbReference>
<keyword evidence="10 14" id="KW-0573">Peptidoglycan synthesis</keyword>
<evidence type="ECO:0000313" key="18">
    <source>
        <dbReference type="EMBL" id="OXE47320.1"/>
    </source>
</evidence>
<dbReference type="GeneID" id="78362280"/>
<dbReference type="InterPro" id="IPR005311">
    <property type="entry name" value="PBP_dimer"/>
</dbReference>
<dbReference type="PANTHER" id="PTHR30627">
    <property type="entry name" value="PEPTIDOGLYCAN D,D-TRANSPEPTIDASE"/>
    <property type="match status" value="1"/>
</dbReference>
<keyword evidence="13 14" id="KW-0961">Cell wall biogenesis/degradation</keyword>
<feature type="region of interest" description="Disordered" evidence="15">
    <location>
        <begin position="617"/>
        <end position="660"/>
    </location>
</feature>
<keyword evidence="8 14" id="KW-0378">Hydrolase</keyword>
<evidence type="ECO:0000256" key="8">
    <source>
        <dbReference type="ARBA" id="ARBA00022801"/>
    </source>
</evidence>
<dbReference type="SUPFAM" id="SSF56601">
    <property type="entry name" value="beta-lactamase/transpeptidase-like"/>
    <property type="match status" value="1"/>
</dbReference>
<keyword evidence="19" id="KW-1185">Reference proteome</keyword>
<comment type="caution">
    <text evidence="18">The sequence shown here is derived from an EMBL/GenBank/DDBJ whole genome shotgun (WGS) entry which is preliminary data.</text>
</comment>
<dbReference type="Gene3D" id="3.90.1310.10">
    <property type="entry name" value="Penicillin-binding protein 2a (Domain 2)"/>
    <property type="match status" value="1"/>
</dbReference>
<gene>
    <name evidence="14" type="primary">mrdA</name>
    <name evidence="18" type="ORF">ADH67_09195</name>
</gene>
<dbReference type="FunFam" id="3.40.710.10:FF:000024">
    <property type="entry name" value="Penicillin-binding protein 2"/>
    <property type="match status" value="1"/>
</dbReference>
<evidence type="ECO:0000256" key="1">
    <source>
        <dbReference type="ARBA" id="ARBA00004167"/>
    </source>
</evidence>
<feature type="compositionally biased region" description="Low complexity" evidence="15">
    <location>
        <begin position="649"/>
        <end position="660"/>
    </location>
</feature>
<proteinExistence type="inferred from homology"/>
<evidence type="ECO:0000256" key="11">
    <source>
        <dbReference type="ARBA" id="ARBA00022989"/>
    </source>
</evidence>
<keyword evidence="12 14" id="KW-0472">Membrane</keyword>
<keyword evidence="11 14" id="KW-1133">Transmembrane helix</keyword>
<evidence type="ECO:0000256" key="14">
    <source>
        <dbReference type="HAMAP-Rule" id="MF_02081"/>
    </source>
</evidence>
<name>A0A227KHN4_9BURK</name>
<feature type="domain" description="Penicillin-binding protein dimerisation" evidence="17">
    <location>
        <begin position="64"/>
        <end position="238"/>
    </location>
</feature>
<dbReference type="GO" id="GO:0006508">
    <property type="term" value="P:proteolysis"/>
    <property type="evidence" value="ECO:0007669"/>
    <property type="project" value="UniProtKB-KW"/>
</dbReference>
<sequence length="660" mass="73601">MATRLTPEELKQISTFRKRTVFFCFVTLILFLLLASRFFYLQIIEYDNFIIKAEANRKTETAHPPRRGIIMDKNGELLAANEPIYTLEITPGKVVGLAKTIESLEKIIPITKYDKKRFYRLKDELPRLSPVPLKSNLTDEDVARFIAQAWKFPGVEVRSRMHRYYPQGKDAAHVVGYIGRISQRDQAALEKSGKEAEYSGTLNIGKLGLEQSYEDVLHGKPGIEELEVRASGRPIRSLSKSPATSGSNLILSLDMGLQREITKVLDGRRGAIVAIEPATGDVLAFVSNPSFDPNLFVDGIDQETWDELNNDEDKPLLNRALRGAYPIGSTIKPFLALSAAQLGVRDPSRVIQDRGTFQLGNHTFRDSTHGRGYGPVDMKRSIVVSSDVYYYSLAQDMGIDKIHDSLAPFGFGQITGIDLKGEARGILPSREWKEKRFKRKWLTGDTISVGIGQGYNAFTMLQLAHAVATLANDGVVMKPHLVKKIENPTTGEEEYVAREPVGKIPFKPEYLKLVKSAMHEVTKKGTGRSTFAGAPYEVAGKTGTAQVLGIKQGEKYDKNKIRERHRDHSLFIAFAPYDKPAIALAILVENGGFGAQAAAPAARKILDYYLVERLKAKEEAGQHKEETKKEDKDKEQKTKKVQAVRKTPTKTTPETKGAQR</sequence>
<evidence type="ECO:0000256" key="10">
    <source>
        <dbReference type="ARBA" id="ARBA00022984"/>
    </source>
</evidence>
<dbReference type="EC" id="3.4.16.4" evidence="14"/>
<dbReference type="Pfam" id="PF00905">
    <property type="entry name" value="Transpeptidase"/>
    <property type="match status" value="1"/>
</dbReference>
<evidence type="ECO:0000256" key="6">
    <source>
        <dbReference type="ARBA" id="ARBA00022670"/>
    </source>
</evidence>
<dbReference type="InterPro" id="IPR012338">
    <property type="entry name" value="Beta-lactam/transpept-like"/>
</dbReference>
<comment type="caution">
    <text evidence="14">Lacks conserved residue(s) required for the propagation of feature annotation.</text>
</comment>
<evidence type="ECO:0000259" key="16">
    <source>
        <dbReference type="Pfam" id="PF00905"/>
    </source>
</evidence>
<evidence type="ECO:0000256" key="9">
    <source>
        <dbReference type="ARBA" id="ARBA00022960"/>
    </source>
</evidence>
<evidence type="ECO:0000256" key="7">
    <source>
        <dbReference type="ARBA" id="ARBA00022692"/>
    </source>
</evidence>